<feature type="compositionally biased region" description="Polar residues" evidence="1">
    <location>
        <begin position="444"/>
        <end position="456"/>
    </location>
</feature>
<evidence type="ECO:0000256" key="2">
    <source>
        <dbReference type="SAM" id="SignalP"/>
    </source>
</evidence>
<evidence type="ECO:0000313" key="4">
    <source>
        <dbReference type="Proteomes" id="UP001153365"/>
    </source>
</evidence>
<accession>A0AAV0BAH4</accession>
<sequence length="790" mass="90146">MLSTLKFDFVLMCLELACWSNGMQEAFHLIPIEGDRQQLPKAVISARNENLPLFHKSNFRGQDGYPLISSAEPVTRQQKYDDFWSFAEESQPKLSQPGGYQEFSSSPTDFYFNELCDLHTNYLQAESIQHIDQNTNNLINHQPLSNALGIQTPAPQITQPVEAVVRQQLVPGCEKDNYLLDNEIPFPYEQYDDFWSFAEESQPKLSQPGGYQEFSSSPTDFYFNELCDLHTNYLQAESIQHIDQNTNNLINHQPLSNALGIQTPASQITQPVEAVVRQQLVPGCEKDNYLLDNEIPFPYEQYDDFWSFTGESQPKLSPPGGYQDLPSNPTDVYFNELYDLHANYLQDKNTQRTDQNTNNLINHQPLSNPFEYTFGIETPTPQIFQSKIPKIAYDSGQSSFASNLGYLTNQLTHQAPVTHELCGTLQLEHKREETNANLMPTLPPGNSNMKFSQTGDAKNLDKERLKFSEPSYDVSQSSYSKTAEIDSKKSPLLKTTNDDRNLAETSKKERGRQNRKQIIATLTRKFRVDFGEDKKLMSVKPIWRRFPPKVNILDQEKAADIRILEFGAIFDKEAKDQIEEIKKGMKVFTIDDKKNISAQKYKMKSRLFNSITSIRWDKYNSNDLEDAISKLTSKIDIPSEKGVYAPSIKSNFEDLSIITTILMKIIASIFSGHKKSIHFGNEVKIFQYLENFWKTCFAKNPDLKIFCQSIGAILDSAIEKCLSIGINKSKGLQTIFESVKINVLGNGMRAETKLKFAWSLISTLRLQYSDPSSSLINFIESALLYFIMRS</sequence>
<organism evidence="3 4">
    <name type="scientific">Phakopsora pachyrhizi</name>
    <name type="common">Asian soybean rust disease fungus</name>
    <dbReference type="NCBI Taxonomy" id="170000"/>
    <lineage>
        <taxon>Eukaryota</taxon>
        <taxon>Fungi</taxon>
        <taxon>Dikarya</taxon>
        <taxon>Basidiomycota</taxon>
        <taxon>Pucciniomycotina</taxon>
        <taxon>Pucciniomycetes</taxon>
        <taxon>Pucciniales</taxon>
        <taxon>Phakopsoraceae</taxon>
        <taxon>Phakopsora</taxon>
    </lineage>
</organism>
<dbReference type="EMBL" id="CALTRL010004186">
    <property type="protein sequence ID" value="CAH7682631.1"/>
    <property type="molecule type" value="Genomic_DNA"/>
</dbReference>
<name>A0AAV0BAH4_PHAPC</name>
<feature type="signal peptide" evidence="2">
    <location>
        <begin position="1"/>
        <end position="20"/>
    </location>
</feature>
<reference evidence="3" key="1">
    <citation type="submission" date="2022-06" db="EMBL/GenBank/DDBJ databases">
        <authorList>
            <consortium name="SYNGENTA / RWTH Aachen University"/>
        </authorList>
    </citation>
    <scope>NUCLEOTIDE SEQUENCE</scope>
</reference>
<gene>
    <name evidence="3" type="ORF">PPACK8108_LOCUS15646</name>
</gene>
<dbReference type="AlphaFoldDB" id="A0AAV0BAH4"/>
<comment type="caution">
    <text evidence="3">The sequence shown here is derived from an EMBL/GenBank/DDBJ whole genome shotgun (WGS) entry which is preliminary data.</text>
</comment>
<evidence type="ECO:0000313" key="3">
    <source>
        <dbReference type="EMBL" id="CAH7682631.1"/>
    </source>
</evidence>
<proteinExistence type="predicted"/>
<dbReference type="Proteomes" id="UP001153365">
    <property type="component" value="Unassembled WGS sequence"/>
</dbReference>
<feature type="region of interest" description="Disordered" evidence="1">
    <location>
        <begin position="478"/>
        <end position="515"/>
    </location>
</feature>
<feature type="region of interest" description="Disordered" evidence="1">
    <location>
        <begin position="436"/>
        <end position="458"/>
    </location>
</feature>
<protein>
    <submittedName>
        <fullName evidence="3">Uncharacterized protein</fullName>
    </submittedName>
</protein>
<feature type="compositionally biased region" description="Basic and acidic residues" evidence="1">
    <location>
        <begin position="496"/>
        <end position="512"/>
    </location>
</feature>
<keyword evidence="2" id="KW-0732">Signal</keyword>
<feature type="chain" id="PRO_5044009820" evidence="2">
    <location>
        <begin position="21"/>
        <end position="790"/>
    </location>
</feature>
<keyword evidence="4" id="KW-1185">Reference proteome</keyword>
<evidence type="ECO:0000256" key="1">
    <source>
        <dbReference type="SAM" id="MobiDB-lite"/>
    </source>
</evidence>